<evidence type="ECO:0000313" key="9">
    <source>
        <dbReference type="EnsemblPlants" id="Zm00001eb018380_P002"/>
    </source>
</evidence>
<evidence type="ECO:0007829" key="11">
    <source>
        <dbReference type="PeptideAtlas" id="B4FTQ8"/>
    </source>
</evidence>
<organism evidence="7">
    <name type="scientific">Zea mays</name>
    <name type="common">Maize</name>
    <dbReference type="NCBI Taxonomy" id="4577"/>
    <lineage>
        <taxon>Eukaryota</taxon>
        <taxon>Viridiplantae</taxon>
        <taxon>Streptophyta</taxon>
        <taxon>Embryophyta</taxon>
        <taxon>Tracheophyta</taxon>
        <taxon>Spermatophyta</taxon>
        <taxon>Magnoliopsida</taxon>
        <taxon>Liliopsida</taxon>
        <taxon>Poales</taxon>
        <taxon>Poaceae</taxon>
        <taxon>PACMAD clade</taxon>
        <taxon>Panicoideae</taxon>
        <taxon>Andropogonodae</taxon>
        <taxon>Andropogoneae</taxon>
        <taxon>Tripsacinae</taxon>
        <taxon>Zea</taxon>
    </lineage>
</organism>
<evidence type="ECO:0000256" key="6">
    <source>
        <dbReference type="SAM" id="Phobius"/>
    </source>
</evidence>
<dbReference type="Gene3D" id="3.30.420.40">
    <property type="match status" value="1"/>
</dbReference>
<feature type="binding site" evidence="4">
    <location>
        <begin position="202"/>
        <end position="206"/>
    </location>
    <ligand>
        <name>ATP</name>
        <dbReference type="ChEBI" id="CHEBI:30616"/>
    </ligand>
</feature>
<dbReference type="STRING" id="4577.B4FTQ8"/>
<dbReference type="OrthoDB" id="6372431at2759"/>
<evidence type="ECO:0000256" key="1">
    <source>
        <dbReference type="ARBA" id="ARBA00009283"/>
    </source>
</evidence>
<dbReference type="eggNOG" id="KOG1386">
    <property type="taxonomic scope" value="Eukaryota"/>
</dbReference>
<dbReference type="EMBL" id="CM007647">
    <property type="protein sequence ID" value="ONL98485.1"/>
    <property type="molecule type" value="Genomic_DNA"/>
</dbReference>
<evidence type="ECO:0000256" key="3">
    <source>
        <dbReference type="PIRSR" id="PIRSR600407-1"/>
    </source>
</evidence>
<dbReference type="RefSeq" id="NP_001141138.1">
    <property type="nucleotide sequence ID" value="NM_001147666.1"/>
</dbReference>
<evidence type="ECO:0000313" key="8">
    <source>
        <dbReference type="EMBL" id="ONL98485.1"/>
    </source>
</evidence>
<dbReference type="GO" id="GO:0016020">
    <property type="term" value="C:membrane"/>
    <property type="evidence" value="ECO:0000318"/>
    <property type="project" value="GO_Central"/>
</dbReference>
<dbReference type="GeneID" id="100273224"/>
<keyword evidence="4" id="KW-0547">Nucleotide-binding</keyword>
<evidence type="ECO:0000313" key="7">
    <source>
        <dbReference type="EMBL" id="ACF85501.1"/>
    </source>
</evidence>
<keyword evidence="4" id="KW-0067">ATP-binding</keyword>
<keyword evidence="6" id="KW-0812">Transmembrane</keyword>
<dbReference type="SMR" id="B4FTQ8"/>
<dbReference type="Proteomes" id="UP000007305">
    <property type="component" value="Chromosome 1"/>
</dbReference>
<dbReference type="IntAct" id="B4FTQ8">
    <property type="interactions" value="2"/>
</dbReference>
<gene>
    <name evidence="9" type="primary">LOC100273224</name>
    <name evidence="8" type="ORF">ZEAMMB73_Zm00001d029331</name>
</gene>
<keyword evidence="6" id="KW-1133">Transmembrane helix</keyword>
<feature type="active site" description="Proton acceptor" evidence="3">
    <location>
        <position position="172"/>
    </location>
</feature>
<dbReference type="GO" id="GO:0005524">
    <property type="term" value="F:ATP binding"/>
    <property type="evidence" value="ECO:0007669"/>
    <property type="project" value="UniProtKB-KW"/>
</dbReference>
<reference evidence="7" key="1">
    <citation type="journal article" date="2009" name="PLoS Genet.">
        <title>Sequencing, mapping, and analysis of 27,455 maize full-length cDNAs.</title>
        <authorList>
            <person name="Soderlund C."/>
            <person name="Descour A."/>
            <person name="Kudrna D."/>
            <person name="Bomhoff M."/>
            <person name="Boyd L."/>
            <person name="Currie J."/>
            <person name="Angelova A."/>
            <person name="Collura K."/>
            <person name="Wissotski M."/>
            <person name="Ashley E."/>
            <person name="Morrow D."/>
            <person name="Fernandes J."/>
            <person name="Walbot V."/>
            <person name="Yu Y."/>
        </authorList>
    </citation>
    <scope>NUCLEOTIDE SEQUENCE</scope>
    <source>
        <strain evidence="7">B73</strain>
    </source>
</reference>
<dbReference type="EMBL" id="BT040496">
    <property type="protein sequence ID" value="ACF85501.1"/>
    <property type="molecule type" value="mRNA"/>
</dbReference>
<feature type="transmembrane region" description="Helical" evidence="6">
    <location>
        <begin position="453"/>
        <end position="470"/>
    </location>
</feature>
<dbReference type="OMA" id="NEECRYQ"/>
<dbReference type="GO" id="GO:0017110">
    <property type="term" value="F:nucleoside diphosphate phosphatase activity"/>
    <property type="evidence" value="ECO:0000318"/>
    <property type="project" value="GO_Central"/>
</dbReference>
<dbReference type="GO" id="GO:0009134">
    <property type="term" value="P:nucleoside diphosphate catabolic process"/>
    <property type="evidence" value="ECO:0000318"/>
    <property type="project" value="GO_Central"/>
</dbReference>
<keyword evidence="6" id="KW-0472">Membrane</keyword>
<keyword evidence="10" id="KW-1185">Reference proteome</keyword>
<dbReference type="PaxDb" id="4577-GRMZM2G056944_P01"/>
<dbReference type="InterPro" id="IPR000407">
    <property type="entry name" value="GDA1_CD39_NTPase"/>
</dbReference>
<proteinExistence type="evidence at protein level"/>
<dbReference type="EnsemblPlants" id="Zm00001eb018380_T002">
    <property type="protein sequence ID" value="Zm00001eb018380_P002"/>
    <property type="gene ID" value="Zm00001eb018380"/>
</dbReference>
<dbReference type="Pfam" id="PF01150">
    <property type="entry name" value="GDA1_CD39"/>
    <property type="match status" value="1"/>
</dbReference>
<dbReference type="PROSITE" id="PS01238">
    <property type="entry name" value="GDA1_CD39_NTPASE"/>
    <property type="match status" value="1"/>
</dbReference>
<dbReference type="PANTHER" id="PTHR11782:SF3">
    <property type="entry name" value="APYRASE 6-RELATED"/>
    <property type="match status" value="1"/>
</dbReference>
<evidence type="ECO:0000313" key="10">
    <source>
        <dbReference type="Proteomes" id="UP000007305"/>
    </source>
</evidence>
<dbReference type="AlphaFoldDB" id="B4FTQ8"/>
<reference evidence="9" key="3">
    <citation type="submission" date="2019-07" db="EMBL/GenBank/DDBJ databases">
        <authorList>
            <person name="Seetharam A."/>
            <person name="Woodhouse M."/>
            <person name="Cannon E."/>
        </authorList>
    </citation>
    <scope>NUCLEOTIDE SEQUENCE [LARGE SCALE GENOMIC DNA]</scope>
    <source>
        <strain evidence="9">cv. B73</strain>
    </source>
</reference>
<name>B4FTQ8_MAIZE</name>
<dbReference type="Gramene" id="Zm00001eb018380_T002">
    <property type="protein sequence ID" value="Zm00001eb018380_P002"/>
    <property type="gene ID" value="Zm00001eb018380"/>
</dbReference>
<accession>B4FTQ8</accession>
<reference evidence="9" key="4">
    <citation type="submission" date="2021-05" db="UniProtKB">
        <authorList>
            <consortium name="EnsemblPlants"/>
        </authorList>
    </citation>
    <scope>IDENTIFICATION</scope>
    <source>
        <strain evidence="9">cv. B73</strain>
    </source>
</reference>
<evidence type="ECO:0000256" key="4">
    <source>
        <dbReference type="PIRSR" id="PIRSR600407-2"/>
    </source>
</evidence>
<keyword evidence="11" id="KW-1267">Proteomics identification</keyword>
<dbReference type="KEGG" id="zma:100273224"/>
<evidence type="ECO:0000256" key="2">
    <source>
        <dbReference type="ARBA" id="ARBA00022801"/>
    </source>
</evidence>
<protein>
    <submittedName>
        <fullName evidence="8">Putative apyrase 5</fullName>
    </submittedName>
</protein>
<keyword evidence="2 5" id="KW-0378">Hydrolase</keyword>
<dbReference type="PANTHER" id="PTHR11782">
    <property type="entry name" value="ADENOSINE/GUANOSINE DIPHOSPHATASE"/>
    <property type="match status" value="1"/>
</dbReference>
<evidence type="ECO:0000256" key="5">
    <source>
        <dbReference type="RuleBase" id="RU003833"/>
    </source>
</evidence>
<comment type="similarity">
    <text evidence="1 5">Belongs to the GDA1/CD39 NTPase family.</text>
</comment>
<sequence length="494" mass="54363">MPDPTTKLPSPRPRRRRRLFSLCLGTALLALIVSALVHVVAQPPGPAPASARFSVIIDGGSTGTRAHVFAAGPDGRPDLARSTVMRVSPGLSSFAADPARAGESLKPLLDFARDKIGGAVREAEVRLMATAGLRLLEERAQEAILASCRDVLRASGFRFEDAWAKVIPGSDEGVYAWVAANYALGRLGGDPNKTVGIIELGGASAQLTFVSDEVLPPKLSYNYTFGETTYTLYTNSFLNFGQNAAQDSFHEMLRSRGSFKNGTLADPCAPRGYSRNEGASRSTLENQYVNNGTGNFTECISSSQLLLQKGKEKCQYQQCHLGSTFVPELRGYFLGTENLYFTSKFFGLKKSSSLSDFMFAGEQFCNQHLSSLRKRHPNRSDEDFSRYCFSMAYIVALLHDSLGVPLDDKRIEYSNQVGDIQVEWALGAFITLMQNTSLKPLHTTAESTHSNRPLFAVLGMFLLCGVLFVSRWRKPKTKIIYDLEKGRYIITRIS</sequence>
<reference evidence="8 10" key="2">
    <citation type="submission" date="2015-12" db="EMBL/GenBank/DDBJ databases">
        <title>Update maize B73 reference genome by single molecule sequencing technologies.</title>
        <authorList>
            <consortium name="Maize Genome Sequencing Project"/>
            <person name="Ware D."/>
        </authorList>
    </citation>
    <scope>NUCLEOTIDE SEQUENCE [LARGE SCALE GENOMIC DNA]</scope>
    <source>
        <strain evidence="10">cv. B73</strain>
        <tissue evidence="8">Seedling</tissue>
    </source>
</reference>
<dbReference type="ExpressionAtlas" id="B4FTQ8">
    <property type="expression patterns" value="baseline and differential"/>
</dbReference>
<dbReference type="Gene3D" id="3.30.420.150">
    <property type="entry name" value="Exopolyphosphatase. Domain 2"/>
    <property type="match status" value="1"/>
</dbReference>